<dbReference type="GO" id="GO:0005509">
    <property type="term" value="F:calcium ion binding"/>
    <property type="evidence" value="ECO:0007669"/>
    <property type="project" value="TreeGrafter"/>
</dbReference>
<proteinExistence type="predicted"/>
<name>A0A8J6L890_TENMO</name>
<dbReference type="GO" id="GO:0030672">
    <property type="term" value="C:synaptic vesicle membrane"/>
    <property type="evidence" value="ECO:0007669"/>
    <property type="project" value="TreeGrafter"/>
</dbReference>
<protein>
    <recommendedName>
        <fullName evidence="6">C2 domain-containing protein</fullName>
    </recommendedName>
</protein>
<comment type="caution">
    <text evidence="7">The sequence shown here is derived from an EMBL/GenBank/DDBJ whole genome shotgun (WGS) entry which is preliminary data.</text>
</comment>
<gene>
    <name evidence="7" type="ORF">GEV33_013128</name>
</gene>
<dbReference type="Gene3D" id="2.60.40.150">
    <property type="entry name" value="C2 domain"/>
    <property type="match status" value="3"/>
</dbReference>
<dbReference type="FunFam" id="2.60.40.150:FF:000174">
    <property type="entry name" value="Multiple C2 domains, transmembrane 2a"/>
    <property type="match status" value="1"/>
</dbReference>
<accession>A0A8J6L890</accession>
<feature type="region of interest" description="Disordered" evidence="4">
    <location>
        <begin position="1"/>
        <end position="98"/>
    </location>
</feature>
<keyword evidence="8" id="KW-1185">Reference proteome</keyword>
<dbReference type="FunFam" id="2.60.40.150:FF:000167">
    <property type="entry name" value="Multiple C2 domains, transmembrane 2a"/>
    <property type="match status" value="1"/>
</dbReference>
<evidence type="ECO:0000313" key="7">
    <source>
        <dbReference type="EMBL" id="KAH0809663.1"/>
    </source>
</evidence>
<evidence type="ECO:0000259" key="6">
    <source>
        <dbReference type="PROSITE" id="PS50004"/>
    </source>
</evidence>
<dbReference type="CDD" id="cd08377">
    <property type="entry name" value="C2C_MCTP_PRT"/>
    <property type="match status" value="1"/>
</dbReference>
<dbReference type="PANTHER" id="PTHR45911:SF4">
    <property type="entry name" value="MULTIPLE C2 AND TRANSMEMBRANE DOMAIN-CONTAINING PROTEIN"/>
    <property type="match status" value="1"/>
</dbReference>
<feature type="region of interest" description="Disordered" evidence="4">
    <location>
        <begin position="219"/>
        <end position="249"/>
    </location>
</feature>
<reference evidence="7" key="1">
    <citation type="journal article" date="2020" name="J Insects Food Feed">
        <title>The yellow mealworm (Tenebrio molitor) genome: a resource for the emerging insects as food and feed industry.</title>
        <authorList>
            <person name="Eriksson T."/>
            <person name="Andere A."/>
            <person name="Kelstrup H."/>
            <person name="Emery V."/>
            <person name="Picard C."/>
        </authorList>
    </citation>
    <scope>NUCLEOTIDE SEQUENCE</scope>
    <source>
        <strain evidence="7">Stoneville</strain>
        <tissue evidence="7">Whole head</tissue>
    </source>
</reference>
<feature type="coiled-coil region" evidence="3">
    <location>
        <begin position="817"/>
        <end position="844"/>
    </location>
</feature>
<dbReference type="Pfam" id="PF00168">
    <property type="entry name" value="C2"/>
    <property type="match status" value="3"/>
</dbReference>
<dbReference type="PROSITE" id="PS50004">
    <property type="entry name" value="C2"/>
    <property type="match status" value="3"/>
</dbReference>
<keyword evidence="3" id="KW-0175">Coiled coil</keyword>
<dbReference type="SUPFAM" id="SSF49562">
    <property type="entry name" value="C2 domain (Calcium/lipid-binding domain, CaLB)"/>
    <property type="match status" value="3"/>
</dbReference>
<dbReference type="PANTHER" id="PTHR45911">
    <property type="entry name" value="C2 DOMAIN-CONTAINING PROTEIN"/>
    <property type="match status" value="1"/>
</dbReference>
<feature type="domain" description="C2" evidence="6">
    <location>
        <begin position="409"/>
        <end position="531"/>
    </location>
</feature>
<dbReference type="EMBL" id="JABDTM020027998">
    <property type="protein sequence ID" value="KAH0809663.1"/>
    <property type="molecule type" value="Genomic_DNA"/>
</dbReference>
<dbReference type="SMART" id="SM00239">
    <property type="entry name" value="C2"/>
    <property type="match status" value="3"/>
</dbReference>
<dbReference type="CDD" id="cd08376">
    <property type="entry name" value="C2B_MCTP_PRT"/>
    <property type="match status" value="1"/>
</dbReference>
<feature type="domain" description="C2" evidence="6">
    <location>
        <begin position="255"/>
        <end position="374"/>
    </location>
</feature>
<feature type="domain" description="C2" evidence="6">
    <location>
        <begin position="552"/>
        <end position="675"/>
    </location>
</feature>
<dbReference type="AlphaFoldDB" id="A0A8J6L890"/>
<evidence type="ECO:0000256" key="5">
    <source>
        <dbReference type="SAM" id="Phobius"/>
    </source>
</evidence>
<keyword evidence="2" id="KW-0106">Calcium</keyword>
<keyword evidence="5" id="KW-0472">Membrane</keyword>
<keyword evidence="1" id="KW-0479">Metal-binding</keyword>
<feature type="compositionally biased region" description="Basic residues" evidence="4">
    <location>
        <begin position="51"/>
        <end position="64"/>
    </location>
</feature>
<dbReference type="Proteomes" id="UP000719412">
    <property type="component" value="Unassembled WGS sequence"/>
</dbReference>
<dbReference type="InterPro" id="IPR000008">
    <property type="entry name" value="C2_dom"/>
</dbReference>
<reference evidence="7" key="2">
    <citation type="submission" date="2021-08" db="EMBL/GenBank/DDBJ databases">
        <authorList>
            <person name="Eriksson T."/>
        </authorList>
    </citation>
    <scope>NUCLEOTIDE SEQUENCE</scope>
    <source>
        <strain evidence="7">Stoneville</strain>
        <tissue evidence="7">Whole head</tissue>
    </source>
</reference>
<dbReference type="PRINTS" id="PR00360">
    <property type="entry name" value="C2DOMAIN"/>
</dbReference>
<feature type="compositionally biased region" description="Low complexity" evidence="4">
    <location>
        <begin position="230"/>
        <end position="246"/>
    </location>
</feature>
<feature type="transmembrane region" description="Helical" evidence="5">
    <location>
        <begin position="865"/>
        <end position="890"/>
    </location>
</feature>
<evidence type="ECO:0000313" key="8">
    <source>
        <dbReference type="Proteomes" id="UP000719412"/>
    </source>
</evidence>
<evidence type="ECO:0000256" key="3">
    <source>
        <dbReference type="SAM" id="Coils"/>
    </source>
</evidence>
<organism evidence="7 8">
    <name type="scientific">Tenebrio molitor</name>
    <name type="common">Yellow mealworm beetle</name>
    <dbReference type="NCBI Taxonomy" id="7067"/>
    <lineage>
        <taxon>Eukaryota</taxon>
        <taxon>Metazoa</taxon>
        <taxon>Ecdysozoa</taxon>
        <taxon>Arthropoda</taxon>
        <taxon>Hexapoda</taxon>
        <taxon>Insecta</taxon>
        <taxon>Pterygota</taxon>
        <taxon>Neoptera</taxon>
        <taxon>Endopterygota</taxon>
        <taxon>Coleoptera</taxon>
        <taxon>Polyphaga</taxon>
        <taxon>Cucujiformia</taxon>
        <taxon>Tenebrionidae</taxon>
        <taxon>Tenebrio</taxon>
    </lineage>
</organism>
<evidence type="ECO:0000256" key="4">
    <source>
        <dbReference type="SAM" id="MobiDB-lite"/>
    </source>
</evidence>
<dbReference type="InterPro" id="IPR035892">
    <property type="entry name" value="C2_domain_sf"/>
</dbReference>
<evidence type="ECO:0000256" key="2">
    <source>
        <dbReference type="ARBA" id="ARBA00022837"/>
    </source>
</evidence>
<dbReference type="GO" id="GO:0046928">
    <property type="term" value="P:regulation of neurotransmitter secretion"/>
    <property type="evidence" value="ECO:0007669"/>
    <property type="project" value="TreeGrafter"/>
</dbReference>
<keyword evidence="5" id="KW-0812">Transmembrane</keyword>
<keyword evidence="5" id="KW-1133">Transmembrane helix</keyword>
<dbReference type="CDD" id="cd04042">
    <property type="entry name" value="C2A_MCTP_PRT"/>
    <property type="match status" value="1"/>
</dbReference>
<evidence type="ECO:0000256" key="1">
    <source>
        <dbReference type="ARBA" id="ARBA00022723"/>
    </source>
</evidence>
<sequence length="978" mass="111803">MGARHLSKSTSELSSPREMPEIRPRSAAPPETSHLSVYQKAHSFFAQLKSRWGHSKRERRHKSPGRQDSTDYAADLSSDHSTPSTQSPRHRLHARTGAETPPEAILVLFRLLLVEDVVSNLRSRLERTTWGNTSTYMRRGSSDLTGHSYRSRGRCNKSVPRSGVPSFSFSILKRSGQDMGVIAAPATSSIVPWGTLARPSLPLPLPEINRLIAQNSPLSRACGGGGGGDTSSPSGSPRPRAPTPSAVAGLDLLPLSSNDEITRRREAALRQHSFFQCRVHLRRGNGLVAMDKNGLSDPYVKFKCGGRLIYKSRTVYRDLNPTWDESFTVPIEDPFLPIQLKVFDYDWGLQDDFMGSATLDLTSLDLGRPTDVTLALQDPDRPEAPLGEVVMTVTLYPKSQEDKEQYYQKNSRIADVNKRLKSQIWSSVVTIALVEGKNLLACDPETGTSDPYVKFRLGNEKYKSRIVWRSLNPRWLEQFDLHLYDDGDQQLEITAWDKDRCVIDLTRLEREKTHSLWQQLEDGAGSLHLLLTISGTTASETISDLTTYEENPREREHIADRYVWHRTFQNIKDVGHLTVKVYRASGLTAADLGGKSDPFCVLELGNARLQTQTEYKTLSPSWQKIFTFNVKDINNVLDVTVFDEDRDHKVEFLGRVMIPLLRIRNGEKRWYALKDRKLRSRAKGNNPQILLEMRLEWNPIRACIRTLNPREEKYMQSEVKFKRQVFVRNVLRLKVFIMYFYEFGKIFQNCFEWESKIQSFAALVVFLVLCYYFQPWMLPVAGLLIFLKQYIVGILAGPSAIPWDETADSDIDDDDDDDKEKEEKKSLKERLQAIQEVTQSVQNAIGRIASLLESVKNTFNFTVPYLSWIAISLLFAGAIVLYLIPIRYLLMLWGTNKFLRRILRPHSVPNNEVMDLLSRIPDDEMLMWAKLLAMALSTPWGRITVFEWYLQLDYKDLKILVSTEAERRRDPKKKHKAS</sequence>